<dbReference type="InterPro" id="IPR051306">
    <property type="entry name" value="Homeobox_regulator"/>
</dbReference>
<dbReference type="InterPro" id="IPR017970">
    <property type="entry name" value="Homeobox_CS"/>
</dbReference>
<feature type="region of interest" description="Disordered" evidence="7">
    <location>
        <begin position="117"/>
        <end position="190"/>
    </location>
</feature>
<comment type="subcellular location">
    <subcellularLocation>
        <location evidence="1 5 6">Nucleus</location>
    </subcellularLocation>
</comment>
<dbReference type="SUPFAM" id="SSF46689">
    <property type="entry name" value="Homeodomain-like"/>
    <property type="match status" value="1"/>
</dbReference>
<dbReference type="CDD" id="cd00086">
    <property type="entry name" value="homeodomain"/>
    <property type="match status" value="1"/>
</dbReference>
<dbReference type="PANTHER" id="PTHR46123:SF4">
    <property type="entry name" value="MIX-TYPE HOMEOBOX GENE 1-RELATED"/>
    <property type="match status" value="1"/>
</dbReference>
<proteinExistence type="predicted"/>
<organism evidence="9 10">
    <name type="scientific">Escovopsis weberi</name>
    <dbReference type="NCBI Taxonomy" id="150374"/>
    <lineage>
        <taxon>Eukaryota</taxon>
        <taxon>Fungi</taxon>
        <taxon>Dikarya</taxon>
        <taxon>Ascomycota</taxon>
        <taxon>Pezizomycotina</taxon>
        <taxon>Sordariomycetes</taxon>
        <taxon>Hypocreomycetidae</taxon>
        <taxon>Hypocreales</taxon>
        <taxon>Hypocreaceae</taxon>
        <taxon>Escovopsis</taxon>
    </lineage>
</organism>
<evidence type="ECO:0000256" key="3">
    <source>
        <dbReference type="ARBA" id="ARBA00023155"/>
    </source>
</evidence>
<evidence type="ECO:0000256" key="5">
    <source>
        <dbReference type="PROSITE-ProRule" id="PRU00108"/>
    </source>
</evidence>
<feature type="domain" description="Homeobox" evidence="8">
    <location>
        <begin position="47"/>
        <end position="107"/>
    </location>
</feature>
<dbReference type="SMART" id="SM00389">
    <property type="entry name" value="HOX"/>
    <property type="match status" value="1"/>
</dbReference>
<dbReference type="PROSITE" id="PS00027">
    <property type="entry name" value="HOMEOBOX_1"/>
    <property type="match status" value="1"/>
</dbReference>
<feature type="region of interest" description="Disordered" evidence="7">
    <location>
        <begin position="35"/>
        <end position="54"/>
    </location>
</feature>
<name>A0A0M8N339_ESCWE</name>
<feature type="DNA-binding region" description="Homeobox" evidence="5">
    <location>
        <begin position="49"/>
        <end position="108"/>
    </location>
</feature>
<evidence type="ECO:0000259" key="8">
    <source>
        <dbReference type="PROSITE" id="PS50071"/>
    </source>
</evidence>
<feature type="compositionally biased region" description="Polar residues" evidence="7">
    <location>
        <begin position="39"/>
        <end position="51"/>
    </location>
</feature>
<keyword evidence="4 5" id="KW-0539">Nucleus</keyword>
<dbReference type="STRING" id="150374.A0A0M8N339"/>
<evidence type="ECO:0000313" key="10">
    <source>
        <dbReference type="Proteomes" id="UP000053831"/>
    </source>
</evidence>
<protein>
    <submittedName>
        <fullName evidence="9">Homeobox protein unc-4</fullName>
    </submittedName>
</protein>
<dbReference type="InterPro" id="IPR009057">
    <property type="entry name" value="Homeodomain-like_sf"/>
</dbReference>
<dbReference type="PROSITE" id="PS50071">
    <property type="entry name" value="HOMEOBOX_2"/>
    <property type="match status" value="1"/>
</dbReference>
<dbReference type="Gene3D" id="1.10.10.60">
    <property type="entry name" value="Homeodomain-like"/>
    <property type="match status" value="1"/>
</dbReference>
<evidence type="ECO:0000313" key="9">
    <source>
        <dbReference type="EMBL" id="KOS18970.1"/>
    </source>
</evidence>
<dbReference type="EMBL" id="LGSR01000020">
    <property type="protein sequence ID" value="KOS18970.1"/>
    <property type="molecule type" value="Genomic_DNA"/>
</dbReference>
<dbReference type="InterPro" id="IPR001356">
    <property type="entry name" value="HD"/>
</dbReference>
<dbReference type="OrthoDB" id="6159439at2759"/>
<dbReference type="AlphaFoldDB" id="A0A0M8N339"/>
<dbReference type="Pfam" id="PF00046">
    <property type="entry name" value="Homeodomain"/>
    <property type="match status" value="1"/>
</dbReference>
<evidence type="ECO:0000256" key="1">
    <source>
        <dbReference type="ARBA" id="ARBA00004123"/>
    </source>
</evidence>
<keyword evidence="3 5" id="KW-0371">Homeobox</keyword>
<comment type="caution">
    <text evidence="9">The sequence shown here is derived from an EMBL/GenBank/DDBJ whole genome shotgun (WGS) entry which is preliminary data.</text>
</comment>
<reference evidence="9 10" key="1">
    <citation type="submission" date="2015-07" db="EMBL/GenBank/DDBJ databases">
        <title>The genome of the fungus Escovopsis weberi, a specialized disease agent of ant agriculture.</title>
        <authorList>
            <person name="de Man T.J."/>
            <person name="Stajich J.E."/>
            <person name="Kubicek C.P."/>
            <person name="Chenthamara K."/>
            <person name="Atanasova L."/>
            <person name="Druzhinina I.S."/>
            <person name="Birnbaum S."/>
            <person name="Barribeau S.M."/>
            <person name="Teiling C."/>
            <person name="Suen G."/>
            <person name="Currie C."/>
            <person name="Gerardo N.M."/>
        </authorList>
    </citation>
    <scope>NUCLEOTIDE SEQUENCE [LARGE SCALE GENOMIC DNA]</scope>
</reference>
<dbReference type="PANTHER" id="PTHR46123">
    <property type="entry name" value="MIX-TYPE HOMEOBOX GENE 1-RELATED"/>
    <property type="match status" value="1"/>
</dbReference>
<keyword evidence="2 5" id="KW-0238">DNA-binding</keyword>
<evidence type="ECO:0000256" key="2">
    <source>
        <dbReference type="ARBA" id="ARBA00023125"/>
    </source>
</evidence>
<gene>
    <name evidence="9" type="ORF">ESCO_000842</name>
</gene>
<feature type="compositionally biased region" description="Basic and acidic residues" evidence="7">
    <location>
        <begin position="117"/>
        <end position="129"/>
    </location>
</feature>
<dbReference type="Proteomes" id="UP000053831">
    <property type="component" value="Unassembled WGS sequence"/>
</dbReference>
<evidence type="ECO:0000256" key="7">
    <source>
        <dbReference type="SAM" id="MobiDB-lite"/>
    </source>
</evidence>
<dbReference type="GO" id="GO:0000977">
    <property type="term" value="F:RNA polymerase II transcription regulatory region sequence-specific DNA binding"/>
    <property type="evidence" value="ECO:0007669"/>
    <property type="project" value="TreeGrafter"/>
</dbReference>
<feature type="compositionally biased region" description="Low complexity" evidence="7">
    <location>
        <begin position="172"/>
        <end position="189"/>
    </location>
</feature>
<dbReference type="GO" id="GO:0000981">
    <property type="term" value="F:DNA-binding transcription factor activity, RNA polymerase II-specific"/>
    <property type="evidence" value="ECO:0007669"/>
    <property type="project" value="InterPro"/>
</dbReference>
<accession>A0A0M8N339</accession>
<dbReference type="GO" id="GO:0005634">
    <property type="term" value="C:nucleus"/>
    <property type="evidence" value="ECO:0007669"/>
    <property type="project" value="UniProtKB-SubCell"/>
</dbReference>
<evidence type="ECO:0000256" key="4">
    <source>
        <dbReference type="ARBA" id="ARBA00023242"/>
    </source>
</evidence>
<sequence>MLNHHQAIDQLPDFALNEELGGLALQQQPSPQQFNQLPVYTTQPPYSQRQAPRSRFSREEQEFLEAEYQKDHKPTTAVKRSLALRLGVETPRINNWFQNRRAREKKDAIVQNYQAKLQRESEEAERDRALLASSAPFPDQSMTSSSSTRHGSPLDYSAEELTPESCADVSQASSSPLGSPHGLPASSSLDYIGFESSPSVRTCDDDDSPIRPQLRVQSRRSYRFNPLAAVPRGVPLVASHSFEGISSMGMLEESMSVPMDRRMTVPGYGKMEMHTPEGFKLDSPWMGADSYGQM</sequence>
<evidence type="ECO:0000256" key="6">
    <source>
        <dbReference type="RuleBase" id="RU000682"/>
    </source>
</evidence>
<keyword evidence="10" id="KW-1185">Reference proteome</keyword>